<organism evidence="7">
    <name type="scientific">Mycobacterium riyadhense</name>
    <dbReference type="NCBI Taxonomy" id="486698"/>
    <lineage>
        <taxon>Bacteria</taxon>
        <taxon>Bacillati</taxon>
        <taxon>Actinomycetota</taxon>
        <taxon>Actinomycetes</taxon>
        <taxon>Mycobacteriales</taxon>
        <taxon>Mycobacteriaceae</taxon>
        <taxon>Mycobacterium</taxon>
    </lineage>
</organism>
<keyword evidence="3" id="KW-0472">Membrane</keyword>
<evidence type="ECO:0000256" key="4">
    <source>
        <dbReference type="ARBA" id="ARBA00023139"/>
    </source>
</evidence>
<evidence type="ECO:0008006" key="8">
    <source>
        <dbReference type="Google" id="ProtNLM"/>
    </source>
</evidence>
<dbReference type="Pfam" id="PF14041">
    <property type="entry name" value="Lipoprotein_21"/>
    <property type="match status" value="1"/>
</dbReference>
<feature type="chain" id="PRO_5039121617" description="LppP/LprE family lipoprotein" evidence="6">
    <location>
        <begin position="25"/>
        <end position="166"/>
    </location>
</feature>
<evidence type="ECO:0000256" key="5">
    <source>
        <dbReference type="ARBA" id="ARBA00023288"/>
    </source>
</evidence>
<proteinExistence type="predicted"/>
<protein>
    <recommendedName>
        <fullName evidence="8">LppP/LprE family lipoprotein</fullName>
    </recommendedName>
</protein>
<gene>
    <name evidence="7" type="ORF">BIN_B_02341</name>
</gene>
<keyword evidence="4" id="KW-0564">Palmitate</keyword>
<name>A0A653EKB7_9MYCO</name>
<keyword evidence="2 6" id="KW-0732">Signal</keyword>
<evidence type="ECO:0000256" key="6">
    <source>
        <dbReference type="SAM" id="SignalP"/>
    </source>
</evidence>
<evidence type="ECO:0000256" key="3">
    <source>
        <dbReference type="ARBA" id="ARBA00023136"/>
    </source>
</evidence>
<dbReference type="InterPro" id="IPR025971">
    <property type="entry name" value="LppP/LprE"/>
</dbReference>
<dbReference type="AlphaFoldDB" id="A0A653EKB7"/>
<dbReference type="EMBL" id="LR589082">
    <property type="protein sequence ID" value="VTO97973.1"/>
    <property type="molecule type" value="Genomic_DNA"/>
</dbReference>
<evidence type="ECO:0000256" key="1">
    <source>
        <dbReference type="ARBA" id="ARBA00022475"/>
    </source>
</evidence>
<feature type="signal peptide" evidence="6">
    <location>
        <begin position="1"/>
        <end position="24"/>
    </location>
</feature>
<evidence type="ECO:0000313" key="7">
    <source>
        <dbReference type="EMBL" id="VTO97973.1"/>
    </source>
</evidence>
<dbReference type="GeneID" id="93493655"/>
<keyword evidence="5" id="KW-0449">Lipoprotein</keyword>
<sequence>MRMVRMLGWAALVAVLCVPNPLLAAPAHAAPTCGVNLSAPEIQSAISSLPALPQSYPWNTNPKSFDPSSNYNPCTTLSAVIITVEGATGGSPDLALLFHNGTFAGVGTLKAYPFTTINGAQTTDDTVALNYKDDRNVCTACTGPVTTVRYQWQRDHVAMLDPAPTW</sequence>
<reference evidence="7" key="1">
    <citation type="submission" date="2019-05" db="EMBL/GenBank/DDBJ databases">
        <authorList>
            <person name="Naeem R."/>
            <person name="Antony C."/>
            <person name="Guan Q."/>
        </authorList>
    </citation>
    <scope>NUCLEOTIDE SEQUENCE</scope>
    <source>
        <strain evidence="7">2</strain>
    </source>
</reference>
<keyword evidence="1" id="KW-1003">Cell membrane</keyword>
<dbReference type="RefSeq" id="WP_239655225.1">
    <property type="nucleotide sequence ID" value="NZ_CAJMWI010000001.1"/>
</dbReference>
<accession>A0A653EKB7</accession>
<evidence type="ECO:0000256" key="2">
    <source>
        <dbReference type="ARBA" id="ARBA00022729"/>
    </source>
</evidence>